<feature type="signal peptide" evidence="2">
    <location>
        <begin position="1"/>
        <end position="18"/>
    </location>
</feature>
<comment type="caution">
    <text evidence="3">The sequence shown here is derived from an EMBL/GenBank/DDBJ whole genome shotgun (WGS) entry which is preliminary data.</text>
</comment>
<accession>A0AAN6M661</accession>
<evidence type="ECO:0000256" key="1">
    <source>
        <dbReference type="SAM" id="MobiDB-lite"/>
    </source>
</evidence>
<sequence length="86" mass="9051">MGASAAAIFSWLTAPIAGPSPPPPPPPPPPPTTNPLPSRPPAPTGAQLQEGLARSAGRWVHDYVIRGVPAPEEFWDRIEAEQDALN</sequence>
<evidence type="ECO:0000313" key="3">
    <source>
        <dbReference type="EMBL" id="KAK3216513.1"/>
    </source>
</evidence>
<proteinExistence type="predicted"/>
<protein>
    <submittedName>
        <fullName evidence="3">Uncharacterized protein</fullName>
    </submittedName>
</protein>
<feature type="region of interest" description="Disordered" evidence="1">
    <location>
        <begin position="13"/>
        <end position="53"/>
    </location>
</feature>
<dbReference type="Proteomes" id="UP001280581">
    <property type="component" value="Unassembled WGS sequence"/>
</dbReference>
<dbReference type="AlphaFoldDB" id="A0AAN6M661"/>
<keyword evidence="2" id="KW-0732">Signal</keyword>
<dbReference type="EMBL" id="WVTA01000002">
    <property type="protein sequence ID" value="KAK3216513.1"/>
    <property type="molecule type" value="Genomic_DNA"/>
</dbReference>
<name>A0AAN6M661_9PLEO</name>
<reference evidence="3 4" key="1">
    <citation type="submission" date="2021-02" db="EMBL/GenBank/DDBJ databases">
        <title>Genome assembly of Pseudopithomyces chartarum.</title>
        <authorList>
            <person name="Jauregui R."/>
            <person name="Singh J."/>
            <person name="Voisey C."/>
        </authorList>
    </citation>
    <scope>NUCLEOTIDE SEQUENCE [LARGE SCALE GENOMIC DNA]</scope>
    <source>
        <strain evidence="3 4">AGR01</strain>
    </source>
</reference>
<gene>
    <name evidence="3" type="ORF">GRF29_8g3480209</name>
</gene>
<evidence type="ECO:0000313" key="4">
    <source>
        <dbReference type="Proteomes" id="UP001280581"/>
    </source>
</evidence>
<feature type="compositionally biased region" description="Pro residues" evidence="1">
    <location>
        <begin position="18"/>
        <end position="43"/>
    </location>
</feature>
<feature type="chain" id="PRO_5042835923" evidence="2">
    <location>
        <begin position="19"/>
        <end position="86"/>
    </location>
</feature>
<keyword evidence="4" id="KW-1185">Reference proteome</keyword>
<evidence type="ECO:0000256" key="2">
    <source>
        <dbReference type="SAM" id="SignalP"/>
    </source>
</evidence>
<organism evidence="3 4">
    <name type="scientific">Pseudopithomyces chartarum</name>
    <dbReference type="NCBI Taxonomy" id="1892770"/>
    <lineage>
        <taxon>Eukaryota</taxon>
        <taxon>Fungi</taxon>
        <taxon>Dikarya</taxon>
        <taxon>Ascomycota</taxon>
        <taxon>Pezizomycotina</taxon>
        <taxon>Dothideomycetes</taxon>
        <taxon>Pleosporomycetidae</taxon>
        <taxon>Pleosporales</taxon>
        <taxon>Massarineae</taxon>
        <taxon>Didymosphaeriaceae</taxon>
        <taxon>Pseudopithomyces</taxon>
    </lineage>
</organism>